<dbReference type="GO" id="GO:0012505">
    <property type="term" value="C:endomembrane system"/>
    <property type="evidence" value="ECO:0007669"/>
    <property type="project" value="UniProtKB-SubCell"/>
</dbReference>
<evidence type="ECO:0000313" key="9">
    <source>
        <dbReference type="Proteomes" id="UP000613580"/>
    </source>
</evidence>
<dbReference type="SUPFAM" id="SSF103473">
    <property type="entry name" value="MFS general substrate transporter"/>
    <property type="match status" value="1"/>
</dbReference>
<dbReference type="Gene3D" id="1.20.1250.20">
    <property type="entry name" value="MFS general substrate transporter like domains"/>
    <property type="match status" value="1"/>
</dbReference>
<evidence type="ECO:0000256" key="5">
    <source>
        <dbReference type="ARBA" id="ARBA00022989"/>
    </source>
</evidence>
<feature type="transmembrane region" description="Helical" evidence="7">
    <location>
        <begin position="260"/>
        <end position="281"/>
    </location>
</feature>
<dbReference type="OrthoDB" id="413079at2759"/>
<dbReference type="Proteomes" id="UP000613580">
    <property type="component" value="Unassembled WGS sequence"/>
</dbReference>
<evidence type="ECO:0000313" key="8">
    <source>
        <dbReference type="EMBL" id="KAF7319043.1"/>
    </source>
</evidence>
<keyword evidence="6 7" id="KW-0472">Membrane</keyword>
<feature type="transmembrane region" description="Helical" evidence="7">
    <location>
        <begin position="510"/>
        <end position="529"/>
    </location>
</feature>
<sequence>MRADSDDGGTDETVVNAFPSHLQVFLFLTSESLANQVVIRSPSTSAGKHSPDRAGRTVAAAYAVNCTSDFPGTDARLDPEGLNVAYTARRVYAISPVRHIHLPTRFHQAPLVKISGFNPYLDSRYHPWRPRLLFQCPPLSWSPFLDLLCTQTPATESIIALQSDHEHENATSHPLRARLHLCAIYTFRCFLRVGMTARADHSFLESRRSTMHVGFLVVSLTFVVACIVNAVVTILAFVLSKPLQGFISGALFNLNWASKIGFGRMIIVNIGALGQVVAYTIQAPAPPFPVFVISFGINGLGNAIQVRPLCDIHPQKLKQPLQNAQTNTYVASLGKNSEFYMGLLHASYGAGALSSPLIATQFASMPRWSFHYLVSLGLAVLNVTVLTLTFRFRSLEDSLHRIGQRPQEELATSTNERSNFGQIFSLRAVHLLAFFALLYVGVEVTIGGWITTYIIDVRGAGHEAGYVSSGFFGGSLVRCWCSKPGSILVVGLMMGRVALLWLNQLIGEQYVLYLYSALIIGLELLVWFLPSLIGSAISVCLVGLFLGPFYPIIMNRTGRIVPRWLLSGSIGWIAGFGQAGSALIPFVTGAIASKSGIKALQPLIISLMACFPIVWTLVPRSPRRID</sequence>
<keyword evidence="5 7" id="KW-1133">Transmembrane helix</keyword>
<comment type="similarity">
    <text evidence="2">Belongs to the major facilitator superfamily.</text>
</comment>
<dbReference type="InterPro" id="IPR051788">
    <property type="entry name" value="MFS_Transporter"/>
</dbReference>
<protein>
    <submittedName>
        <fullName evidence="8">MFS domain-containing protein</fullName>
    </submittedName>
</protein>
<accession>A0A8H6TJT9</accession>
<keyword evidence="4 7" id="KW-0812">Transmembrane</keyword>
<name>A0A8H6TJT9_MYCCL</name>
<feature type="transmembrane region" description="Helical" evidence="7">
    <location>
        <begin position="339"/>
        <end position="358"/>
    </location>
</feature>
<feature type="transmembrane region" description="Helical" evidence="7">
    <location>
        <begin position="431"/>
        <end position="455"/>
    </location>
</feature>
<proteinExistence type="inferred from homology"/>
<feature type="transmembrane region" description="Helical" evidence="7">
    <location>
        <begin position="213"/>
        <end position="240"/>
    </location>
</feature>
<feature type="transmembrane region" description="Helical" evidence="7">
    <location>
        <begin position="535"/>
        <end position="553"/>
    </location>
</feature>
<organism evidence="8 9">
    <name type="scientific">Mycena chlorophos</name>
    <name type="common">Agaric fungus</name>
    <name type="synonym">Agaricus chlorophos</name>
    <dbReference type="NCBI Taxonomy" id="658473"/>
    <lineage>
        <taxon>Eukaryota</taxon>
        <taxon>Fungi</taxon>
        <taxon>Dikarya</taxon>
        <taxon>Basidiomycota</taxon>
        <taxon>Agaricomycotina</taxon>
        <taxon>Agaricomycetes</taxon>
        <taxon>Agaricomycetidae</taxon>
        <taxon>Agaricales</taxon>
        <taxon>Marasmiineae</taxon>
        <taxon>Mycenaceae</taxon>
        <taxon>Mycena</taxon>
    </lineage>
</organism>
<feature type="transmembrane region" description="Helical" evidence="7">
    <location>
        <begin position="370"/>
        <end position="392"/>
    </location>
</feature>
<dbReference type="PANTHER" id="PTHR23514:SF3">
    <property type="entry name" value="BYPASS OF STOP CODON PROTEIN 6"/>
    <property type="match status" value="1"/>
</dbReference>
<dbReference type="EMBL" id="JACAZE010000003">
    <property type="protein sequence ID" value="KAF7319043.1"/>
    <property type="molecule type" value="Genomic_DNA"/>
</dbReference>
<gene>
    <name evidence="8" type="ORF">HMN09_00240500</name>
</gene>
<comment type="caution">
    <text evidence="8">The sequence shown here is derived from an EMBL/GenBank/DDBJ whole genome shotgun (WGS) entry which is preliminary data.</text>
</comment>
<keyword evidence="9" id="KW-1185">Reference proteome</keyword>
<keyword evidence="3" id="KW-0813">Transport</keyword>
<evidence type="ECO:0000256" key="7">
    <source>
        <dbReference type="SAM" id="Phobius"/>
    </source>
</evidence>
<dbReference type="GO" id="GO:0016020">
    <property type="term" value="C:membrane"/>
    <property type="evidence" value="ECO:0007669"/>
    <property type="project" value="TreeGrafter"/>
</dbReference>
<evidence type="ECO:0000256" key="4">
    <source>
        <dbReference type="ARBA" id="ARBA00022692"/>
    </source>
</evidence>
<evidence type="ECO:0000256" key="2">
    <source>
        <dbReference type="ARBA" id="ARBA00008335"/>
    </source>
</evidence>
<reference evidence="8" key="1">
    <citation type="submission" date="2020-05" db="EMBL/GenBank/DDBJ databases">
        <title>Mycena genomes resolve the evolution of fungal bioluminescence.</title>
        <authorList>
            <person name="Tsai I.J."/>
        </authorList>
    </citation>
    <scope>NUCLEOTIDE SEQUENCE</scope>
    <source>
        <strain evidence="8">110903Hualien_Pintung</strain>
    </source>
</reference>
<comment type="subcellular location">
    <subcellularLocation>
        <location evidence="1">Endomembrane system</location>
        <topology evidence="1">Multi-pass membrane protein</topology>
    </subcellularLocation>
</comment>
<evidence type="ECO:0000256" key="1">
    <source>
        <dbReference type="ARBA" id="ARBA00004127"/>
    </source>
</evidence>
<feature type="transmembrane region" description="Helical" evidence="7">
    <location>
        <begin position="565"/>
        <end position="587"/>
    </location>
</feature>
<dbReference type="InterPro" id="IPR036259">
    <property type="entry name" value="MFS_trans_sf"/>
</dbReference>
<dbReference type="PANTHER" id="PTHR23514">
    <property type="entry name" value="BYPASS OF STOP CODON PROTEIN 6"/>
    <property type="match status" value="1"/>
</dbReference>
<evidence type="ECO:0000256" key="3">
    <source>
        <dbReference type="ARBA" id="ARBA00022448"/>
    </source>
</evidence>
<evidence type="ECO:0000256" key="6">
    <source>
        <dbReference type="ARBA" id="ARBA00023136"/>
    </source>
</evidence>
<feature type="transmembrane region" description="Helical" evidence="7">
    <location>
        <begin position="599"/>
        <end position="618"/>
    </location>
</feature>
<dbReference type="AlphaFoldDB" id="A0A8H6TJT9"/>